<dbReference type="Gene3D" id="2.40.50.1020">
    <property type="entry name" value="LytTr DNA-binding domain"/>
    <property type="match status" value="1"/>
</dbReference>
<keyword evidence="1" id="KW-0597">Phosphoprotein</keyword>
<protein>
    <submittedName>
        <fullName evidence="4">Transcriptional regulatory protein YehT</fullName>
    </submittedName>
</protein>
<keyword evidence="5" id="KW-1185">Reference proteome</keyword>
<feature type="domain" description="HTH LytTR-type" evidence="3">
    <location>
        <begin position="134"/>
        <end position="240"/>
    </location>
</feature>
<reference evidence="4 5" key="1">
    <citation type="submission" date="2017-03" db="EMBL/GenBank/DDBJ databases">
        <title>Foreign affairs: Plasmid Transfer between Roseobacters and Rhizobia.</title>
        <authorList>
            <person name="Bartling P."/>
            <person name="Bunk B."/>
            <person name="Overmann J."/>
            <person name="Brinkmann H."/>
            <person name="Petersen J."/>
        </authorList>
    </citation>
    <scope>NUCLEOTIDE SEQUENCE [LARGE SCALE GENOMIC DNA]</scope>
    <source>
        <strain evidence="4 5">MACL11</strain>
        <plasmid evidence="5">Plasmid pmm593</plasmid>
    </source>
</reference>
<dbReference type="PANTHER" id="PTHR37299:SF1">
    <property type="entry name" value="STAGE 0 SPORULATION PROTEIN A HOMOLOG"/>
    <property type="match status" value="1"/>
</dbReference>
<dbReference type="GO" id="GO:0000156">
    <property type="term" value="F:phosphorelay response regulator activity"/>
    <property type="evidence" value="ECO:0007669"/>
    <property type="project" value="InterPro"/>
</dbReference>
<dbReference type="SMART" id="SM00850">
    <property type="entry name" value="LytTR"/>
    <property type="match status" value="1"/>
</dbReference>
<keyword evidence="4" id="KW-0614">Plasmid</keyword>
<dbReference type="AlphaFoldDB" id="A0A1U9Z907"/>
<dbReference type="InterPro" id="IPR011006">
    <property type="entry name" value="CheY-like_superfamily"/>
</dbReference>
<dbReference type="Pfam" id="PF00072">
    <property type="entry name" value="Response_reg"/>
    <property type="match status" value="1"/>
</dbReference>
<sequence>MPRVILIDDEPPARRGLKRMLAVFDDIEVIGEAGTIDQARDLIVTLRPDAVFLDIELSSGKGFEIVTDLSPETAVIVVTAYSLYATDAFDVAALDFLVKPVDPDRLETAINRLRERLAPPPLAAAASARPPARILLKSMMSSVMVPVSSITLLQAEADFTRVHLDSDQTYLAGGLLGKFEADLPSPPFCRLSRSLIVNLEHIHTVEWQAGGRSLLRFGADSRDFPLGRSATKRLRQLLDD</sequence>
<dbReference type="EMBL" id="CP020331">
    <property type="protein sequence ID" value="AQZ54168.1"/>
    <property type="molecule type" value="Genomic_DNA"/>
</dbReference>
<organism evidence="4 5">
    <name type="scientific">Martelella mediterranea DSM 17316</name>
    <dbReference type="NCBI Taxonomy" id="1122214"/>
    <lineage>
        <taxon>Bacteria</taxon>
        <taxon>Pseudomonadati</taxon>
        <taxon>Pseudomonadota</taxon>
        <taxon>Alphaproteobacteria</taxon>
        <taxon>Hyphomicrobiales</taxon>
        <taxon>Aurantimonadaceae</taxon>
        <taxon>Martelella</taxon>
    </lineage>
</organism>
<dbReference type="PROSITE" id="PS50930">
    <property type="entry name" value="HTH_LYTTR"/>
    <property type="match status" value="1"/>
</dbReference>
<geneLocation type="plasmid" evidence="5">
    <name>pmm593</name>
</geneLocation>
<dbReference type="Pfam" id="PF04397">
    <property type="entry name" value="LytTR"/>
    <property type="match status" value="1"/>
</dbReference>
<dbReference type="PROSITE" id="PS50110">
    <property type="entry name" value="RESPONSE_REGULATORY"/>
    <property type="match status" value="1"/>
</dbReference>
<evidence type="ECO:0000313" key="5">
    <source>
        <dbReference type="Proteomes" id="UP000191135"/>
    </source>
</evidence>
<evidence type="ECO:0000259" key="2">
    <source>
        <dbReference type="PROSITE" id="PS50110"/>
    </source>
</evidence>
<dbReference type="PANTHER" id="PTHR37299">
    <property type="entry name" value="TRANSCRIPTIONAL REGULATOR-RELATED"/>
    <property type="match status" value="1"/>
</dbReference>
<feature type="domain" description="Response regulatory" evidence="2">
    <location>
        <begin position="3"/>
        <end position="114"/>
    </location>
</feature>
<dbReference type="eggNOG" id="COG3279">
    <property type="taxonomic scope" value="Bacteria"/>
</dbReference>
<evidence type="ECO:0000259" key="3">
    <source>
        <dbReference type="PROSITE" id="PS50930"/>
    </source>
</evidence>
<dbReference type="KEGG" id="mmed:Mame_04876"/>
<dbReference type="InterPro" id="IPR001789">
    <property type="entry name" value="Sig_transdc_resp-reg_receiver"/>
</dbReference>
<feature type="modified residue" description="4-aspartylphosphate" evidence="1">
    <location>
        <position position="54"/>
    </location>
</feature>
<dbReference type="InterPro" id="IPR007492">
    <property type="entry name" value="LytTR_DNA-bd_dom"/>
</dbReference>
<dbReference type="OrthoDB" id="9793421at2"/>
<dbReference type="GO" id="GO:0003677">
    <property type="term" value="F:DNA binding"/>
    <property type="evidence" value="ECO:0007669"/>
    <property type="project" value="InterPro"/>
</dbReference>
<evidence type="ECO:0000313" key="4">
    <source>
        <dbReference type="EMBL" id="AQZ54168.1"/>
    </source>
</evidence>
<dbReference type="Proteomes" id="UP000191135">
    <property type="component" value="Plasmid pMM593"/>
</dbReference>
<name>A0A1U9Z907_9HYPH</name>
<dbReference type="SUPFAM" id="SSF52172">
    <property type="entry name" value="CheY-like"/>
    <property type="match status" value="1"/>
</dbReference>
<gene>
    <name evidence="4" type="primary">yehT</name>
    <name evidence="4" type="ORF">Mame_04876</name>
</gene>
<evidence type="ECO:0000256" key="1">
    <source>
        <dbReference type="PROSITE-ProRule" id="PRU00169"/>
    </source>
</evidence>
<dbReference type="SMART" id="SM00448">
    <property type="entry name" value="REC"/>
    <property type="match status" value="1"/>
</dbReference>
<dbReference type="Gene3D" id="3.40.50.2300">
    <property type="match status" value="1"/>
</dbReference>
<dbReference type="InterPro" id="IPR046947">
    <property type="entry name" value="LytR-like"/>
</dbReference>
<dbReference type="RefSeq" id="WP_018067783.1">
    <property type="nucleotide sequence ID" value="NZ_AQWH01000056.1"/>
</dbReference>
<accession>A0A1U9Z907</accession>
<proteinExistence type="predicted"/>